<sequence length="189" mass="20686">MSPFPLLPIFKTFSFSPVVPPPRSVFKGDRVCTVDIINLDSSAPFLPQTNSTPSPVPTHRFMLALLVYAHFLANRDTLLTHEDSLFASQSLPSCMASHPPFLLGRIRSTREILLAAPVRLHQAILLGNRSSAGMLARLIATDPAPLMRAEQSAGGSVGLFLPGFPAHPRQPRENRIVPSVGEDYPPHRH</sequence>
<accession>A0A319DYT3</accession>
<dbReference type="AlphaFoldDB" id="A0A319DYT3"/>
<protein>
    <submittedName>
        <fullName evidence="2">Uncharacterized protein</fullName>
    </submittedName>
</protein>
<evidence type="ECO:0000313" key="3">
    <source>
        <dbReference type="Proteomes" id="UP000248423"/>
    </source>
</evidence>
<dbReference type="VEuPathDB" id="FungiDB:BO78DRAFT_208573"/>
<evidence type="ECO:0000256" key="1">
    <source>
        <dbReference type="SAM" id="MobiDB-lite"/>
    </source>
</evidence>
<name>A0A319DYT3_ASPSB</name>
<reference evidence="2 3" key="1">
    <citation type="submission" date="2018-02" db="EMBL/GenBank/DDBJ databases">
        <title>The genomes of Aspergillus section Nigri reveals drivers in fungal speciation.</title>
        <authorList>
            <consortium name="DOE Joint Genome Institute"/>
            <person name="Vesth T.C."/>
            <person name="Nybo J."/>
            <person name="Theobald S."/>
            <person name="Brandl J."/>
            <person name="Frisvad J.C."/>
            <person name="Nielsen K.F."/>
            <person name="Lyhne E.K."/>
            <person name="Kogle M.E."/>
            <person name="Kuo A."/>
            <person name="Riley R."/>
            <person name="Clum A."/>
            <person name="Nolan M."/>
            <person name="Lipzen A."/>
            <person name="Salamov A."/>
            <person name="Henrissat B."/>
            <person name="Wiebenga A."/>
            <person name="De vries R.P."/>
            <person name="Grigoriev I.V."/>
            <person name="Mortensen U.H."/>
            <person name="Andersen M.R."/>
            <person name="Baker S.E."/>
        </authorList>
    </citation>
    <scope>NUCLEOTIDE SEQUENCE [LARGE SCALE GENOMIC DNA]</scope>
    <source>
        <strain evidence="2 3">CBS 121057</strain>
    </source>
</reference>
<evidence type="ECO:0000313" key="2">
    <source>
        <dbReference type="EMBL" id="PYI02972.1"/>
    </source>
</evidence>
<feature type="region of interest" description="Disordered" evidence="1">
    <location>
        <begin position="168"/>
        <end position="189"/>
    </location>
</feature>
<keyword evidence="3" id="KW-1185">Reference proteome</keyword>
<dbReference type="EMBL" id="KZ826386">
    <property type="protein sequence ID" value="PYI02972.1"/>
    <property type="molecule type" value="Genomic_DNA"/>
</dbReference>
<dbReference type="Proteomes" id="UP000248423">
    <property type="component" value="Unassembled WGS sequence"/>
</dbReference>
<proteinExistence type="predicted"/>
<gene>
    <name evidence="2" type="ORF">BO78DRAFT_208573</name>
</gene>
<organism evidence="2 3">
    <name type="scientific">Aspergillus sclerotiicarbonarius (strain CBS 121057 / IBT 28362)</name>
    <dbReference type="NCBI Taxonomy" id="1448318"/>
    <lineage>
        <taxon>Eukaryota</taxon>
        <taxon>Fungi</taxon>
        <taxon>Dikarya</taxon>
        <taxon>Ascomycota</taxon>
        <taxon>Pezizomycotina</taxon>
        <taxon>Eurotiomycetes</taxon>
        <taxon>Eurotiomycetidae</taxon>
        <taxon>Eurotiales</taxon>
        <taxon>Aspergillaceae</taxon>
        <taxon>Aspergillus</taxon>
        <taxon>Aspergillus subgen. Circumdati</taxon>
    </lineage>
</organism>